<evidence type="ECO:0000313" key="2">
    <source>
        <dbReference type="Proteomes" id="UP001432251"/>
    </source>
</evidence>
<gene>
    <name evidence="1" type="ORF">V2W30_01885</name>
</gene>
<sequence>MSPSPVRADTLAASSGTAMFFTVIGVLIVVALLVLLWTSRRRLAQRPDPPQTPQPRADSWEEPDDPDHDPR</sequence>
<organism evidence="1 2">
    <name type="scientific">Streptomyces citrinus</name>
    <dbReference type="NCBI Taxonomy" id="3118173"/>
    <lineage>
        <taxon>Bacteria</taxon>
        <taxon>Bacillati</taxon>
        <taxon>Actinomycetota</taxon>
        <taxon>Actinomycetes</taxon>
        <taxon>Kitasatosporales</taxon>
        <taxon>Streptomycetaceae</taxon>
        <taxon>Streptomyces</taxon>
    </lineage>
</organism>
<keyword evidence="2" id="KW-1185">Reference proteome</keyword>
<evidence type="ECO:0000313" key="1">
    <source>
        <dbReference type="EMBL" id="WWQ62240.1"/>
    </source>
</evidence>
<name>A0ACD5A4W0_9ACTN</name>
<proteinExistence type="predicted"/>
<dbReference type="EMBL" id="CP146022">
    <property type="protein sequence ID" value="WWQ62240.1"/>
    <property type="molecule type" value="Genomic_DNA"/>
</dbReference>
<protein>
    <submittedName>
        <fullName evidence="1">DUF6479 family protein</fullName>
    </submittedName>
</protein>
<accession>A0ACD5A4W0</accession>
<reference evidence="1" key="1">
    <citation type="journal article" date="2025" name="Int. J. Syst. Evol. Microbiol.">
        <title>Streptomyces citrinus sp. nov., with yellow diffusible pigment.</title>
        <authorList>
            <person name="He Y."/>
            <person name="Yang E."/>
            <person name="Xu J."/>
            <person name="Sun Y."/>
            <person name="Sun L."/>
        </authorList>
    </citation>
    <scope>NUCLEOTIDE SEQUENCE</scope>
    <source>
        <strain evidence="1">Q6</strain>
    </source>
</reference>
<dbReference type="Proteomes" id="UP001432251">
    <property type="component" value="Chromosome"/>
</dbReference>